<dbReference type="InterPro" id="IPR056002">
    <property type="entry name" value="DUF7580"/>
</dbReference>
<comment type="caution">
    <text evidence="2">The sequence shown here is derived from an EMBL/GenBank/DDBJ whole genome shotgun (WGS) entry which is preliminary data.</text>
</comment>
<proteinExistence type="predicted"/>
<evidence type="ECO:0000259" key="1">
    <source>
        <dbReference type="Pfam" id="PF24476"/>
    </source>
</evidence>
<dbReference type="RefSeq" id="XP_025400915.1">
    <property type="nucleotide sequence ID" value="XM_025542781.1"/>
</dbReference>
<accession>A0A317WK00</accession>
<dbReference type="OrthoDB" id="206201at2759"/>
<name>A0A317WK00_9EURO</name>
<dbReference type="STRING" id="1448321.A0A317WK00"/>
<gene>
    <name evidence="2" type="ORF">BO70DRAFT_360453</name>
</gene>
<keyword evidence="3" id="KW-1185">Reference proteome</keyword>
<dbReference type="GeneID" id="37065018"/>
<reference evidence="2 3" key="1">
    <citation type="submission" date="2016-12" db="EMBL/GenBank/DDBJ databases">
        <title>The genomes of Aspergillus section Nigri reveals drivers in fungal speciation.</title>
        <authorList>
            <consortium name="DOE Joint Genome Institute"/>
            <person name="Vesth T.C."/>
            <person name="Nybo J."/>
            <person name="Theobald S."/>
            <person name="Brandl J."/>
            <person name="Frisvad J.C."/>
            <person name="Nielsen K.F."/>
            <person name="Lyhne E.K."/>
            <person name="Kogle M.E."/>
            <person name="Kuo A."/>
            <person name="Riley R."/>
            <person name="Clum A."/>
            <person name="Nolan M."/>
            <person name="Lipzen A."/>
            <person name="Salamov A."/>
            <person name="Henrissat B."/>
            <person name="Wiebenga A."/>
            <person name="De Vries R.P."/>
            <person name="Grigoriev I.V."/>
            <person name="Mortensen U.H."/>
            <person name="Andersen M.R."/>
            <person name="Baker S.E."/>
        </authorList>
    </citation>
    <scope>NUCLEOTIDE SEQUENCE [LARGE SCALE GENOMIC DNA]</scope>
    <source>
        <strain evidence="2 3">CBS 117.55</strain>
    </source>
</reference>
<dbReference type="AlphaFoldDB" id="A0A317WK00"/>
<evidence type="ECO:0000313" key="2">
    <source>
        <dbReference type="EMBL" id="PWY86683.1"/>
    </source>
</evidence>
<organism evidence="2 3">
    <name type="scientific">Aspergillus heteromorphus CBS 117.55</name>
    <dbReference type="NCBI Taxonomy" id="1448321"/>
    <lineage>
        <taxon>Eukaryota</taxon>
        <taxon>Fungi</taxon>
        <taxon>Dikarya</taxon>
        <taxon>Ascomycota</taxon>
        <taxon>Pezizomycotina</taxon>
        <taxon>Eurotiomycetes</taxon>
        <taxon>Eurotiomycetidae</taxon>
        <taxon>Eurotiales</taxon>
        <taxon>Aspergillaceae</taxon>
        <taxon>Aspergillus</taxon>
        <taxon>Aspergillus subgen. Circumdati</taxon>
    </lineage>
</organism>
<dbReference type="Proteomes" id="UP000247233">
    <property type="component" value="Unassembled WGS sequence"/>
</dbReference>
<evidence type="ECO:0000313" key="3">
    <source>
        <dbReference type="Proteomes" id="UP000247233"/>
    </source>
</evidence>
<sequence>MKTCNCYPSHECAVRLELATYRTPQTADQYSFDIFVTVKLCESLWQQAQLQASPLQRKPKVRIEVPTKRQRIGSSSVRLAIKKLCGRIDKIKAKPLRRLNRTLEDGRLWKAQSSRSKALLKSSDAPLSLEQIFKENAATLTEKTKRVPAVLLGYTVLRLHGTPWL</sequence>
<dbReference type="VEuPathDB" id="FungiDB:BO70DRAFT_360453"/>
<dbReference type="EMBL" id="MSFL01000007">
    <property type="protein sequence ID" value="PWY86683.1"/>
    <property type="molecule type" value="Genomic_DNA"/>
</dbReference>
<dbReference type="Pfam" id="PF24476">
    <property type="entry name" value="DUF7580"/>
    <property type="match status" value="1"/>
</dbReference>
<feature type="domain" description="DUF7580" evidence="1">
    <location>
        <begin position="5"/>
        <end position="164"/>
    </location>
</feature>
<protein>
    <recommendedName>
        <fullName evidence="1">DUF7580 domain-containing protein</fullName>
    </recommendedName>
</protein>